<dbReference type="Proteomes" id="UP000821845">
    <property type="component" value="Chromosome 1"/>
</dbReference>
<organism evidence="1 2">
    <name type="scientific">Hyalomma asiaticum</name>
    <name type="common">Tick</name>
    <dbReference type="NCBI Taxonomy" id="266040"/>
    <lineage>
        <taxon>Eukaryota</taxon>
        <taxon>Metazoa</taxon>
        <taxon>Ecdysozoa</taxon>
        <taxon>Arthropoda</taxon>
        <taxon>Chelicerata</taxon>
        <taxon>Arachnida</taxon>
        <taxon>Acari</taxon>
        <taxon>Parasitiformes</taxon>
        <taxon>Ixodida</taxon>
        <taxon>Ixodoidea</taxon>
        <taxon>Ixodidae</taxon>
        <taxon>Hyalomminae</taxon>
        <taxon>Hyalomma</taxon>
    </lineage>
</organism>
<evidence type="ECO:0000313" key="1">
    <source>
        <dbReference type="EMBL" id="KAH6948929.1"/>
    </source>
</evidence>
<reference evidence="1" key="1">
    <citation type="submission" date="2020-05" db="EMBL/GenBank/DDBJ databases">
        <title>Large-scale comparative analyses of tick genomes elucidate their genetic diversity and vector capacities.</title>
        <authorList>
            <person name="Jia N."/>
            <person name="Wang J."/>
            <person name="Shi W."/>
            <person name="Du L."/>
            <person name="Sun Y."/>
            <person name="Zhan W."/>
            <person name="Jiang J."/>
            <person name="Wang Q."/>
            <person name="Zhang B."/>
            <person name="Ji P."/>
            <person name="Sakyi L.B."/>
            <person name="Cui X."/>
            <person name="Yuan T."/>
            <person name="Jiang B."/>
            <person name="Yang W."/>
            <person name="Lam T.T.-Y."/>
            <person name="Chang Q."/>
            <person name="Ding S."/>
            <person name="Wang X."/>
            <person name="Zhu J."/>
            <person name="Ruan X."/>
            <person name="Zhao L."/>
            <person name="Wei J."/>
            <person name="Que T."/>
            <person name="Du C."/>
            <person name="Cheng J."/>
            <person name="Dai P."/>
            <person name="Han X."/>
            <person name="Huang E."/>
            <person name="Gao Y."/>
            <person name="Liu J."/>
            <person name="Shao H."/>
            <person name="Ye R."/>
            <person name="Li L."/>
            <person name="Wei W."/>
            <person name="Wang X."/>
            <person name="Wang C."/>
            <person name="Yang T."/>
            <person name="Huo Q."/>
            <person name="Li W."/>
            <person name="Guo W."/>
            <person name="Chen H."/>
            <person name="Zhou L."/>
            <person name="Ni X."/>
            <person name="Tian J."/>
            <person name="Zhou Y."/>
            <person name="Sheng Y."/>
            <person name="Liu T."/>
            <person name="Pan Y."/>
            <person name="Xia L."/>
            <person name="Li J."/>
            <person name="Zhao F."/>
            <person name="Cao W."/>
        </authorList>
    </citation>
    <scope>NUCLEOTIDE SEQUENCE</scope>
    <source>
        <strain evidence="1">Hyas-2018</strain>
    </source>
</reference>
<proteinExistence type="predicted"/>
<comment type="caution">
    <text evidence="1">The sequence shown here is derived from an EMBL/GenBank/DDBJ whole genome shotgun (WGS) entry which is preliminary data.</text>
</comment>
<keyword evidence="2" id="KW-1185">Reference proteome</keyword>
<gene>
    <name evidence="1" type="ORF">HPB50_027151</name>
</gene>
<evidence type="ECO:0000313" key="2">
    <source>
        <dbReference type="Proteomes" id="UP000821845"/>
    </source>
</evidence>
<name>A0ACB7TRY0_HYAAI</name>
<dbReference type="EMBL" id="CM023481">
    <property type="protein sequence ID" value="KAH6948929.1"/>
    <property type="molecule type" value="Genomic_DNA"/>
</dbReference>
<sequence length="159" mass="17795">MLAGDVESNPCPMTKNEAESFAAELETICKLEGHASLSEEIKRVSEKQETCEITIRILSGKVETLEAAIASRETAEVEKGGGAVCVSDQLTAIASRSVESNWVLFRDKLTELVSKHVPFVTITNDKKNPWFTRKHQRMSREIKRLYTTAKHDVYLVLTV</sequence>
<accession>A0ACB7TRY0</accession>
<protein>
    <submittedName>
        <fullName evidence="1">Uncharacterized protein</fullName>
    </submittedName>
</protein>